<comment type="catalytic activity">
    <reaction evidence="12">
        <text>Preferential cleavage: (Ac)2-L-Lys-D-Ala-|-D-Ala. Also transpeptidation of peptidyl-alanyl moieties that are N-acyl substituents of D-alanine.</text>
        <dbReference type="EC" id="3.4.16.4"/>
    </reaction>
</comment>
<dbReference type="SUPFAM" id="SSF69189">
    <property type="entry name" value="Penicillin-binding protein associated domain"/>
    <property type="match status" value="1"/>
</dbReference>
<dbReference type="InterPro" id="IPR015956">
    <property type="entry name" value="Peniciliin-bd_prot_C_sf"/>
</dbReference>
<keyword evidence="6" id="KW-0645">Protease</keyword>
<comment type="function">
    <text evidence="1">Removes C-terminal D-alanyl residues from sugar-peptide cell wall precursors.</text>
</comment>
<keyword evidence="10" id="KW-0573">Peptidoglycan synthesis</keyword>
<evidence type="ECO:0000256" key="14">
    <source>
        <dbReference type="SAM" id="SignalP"/>
    </source>
</evidence>
<evidence type="ECO:0000256" key="10">
    <source>
        <dbReference type="ARBA" id="ARBA00022984"/>
    </source>
</evidence>
<evidence type="ECO:0000256" key="2">
    <source>
        <dbReference type="ARBA" id="ARBA00004752"/>
    </source>
</evidence>
<evidence type="ECO:0000256" key="5">
    <source>
        <dbReference type="ARBA" id="ARBA00022645"/>
    </source>
</evidence>
<keyword evidence="17" id="KW-1185">Reference proteome</keyword>
<evidence type="ECO:0000256" key="11">
    <source>
        <dbReference type="ARBA" id="ARBA00023316"/>
    </source>
</evidence>
<dbReference type="InterPro" id="IPR001967">
    <property type="entry name" value="Peptidase_S11_N"/>
</dbReference>
<keyword evidence="5" id="KW-0121">Carboxypeptidase</keyword>
<dbReference type="RefSeq" id="WP_188705007.1">
    <property type="nucleotide sequence ID" value="NZ_BMLX01000003.1"/>
</dbReference>
<accession>A0ABQ2PBQ0</accession>
<proteinExistence type="inferred from homology"/>
<feature type="domain" description="Peptidase S11 D-Ala-D-Ala carboxypeptidase A C-terminal" evidence="15">
    <location>
        <begin position="272"/>
        <end position="362"/>
    </location>
</feature>
<evidence type="ECO:0000256" key="13">
    <source>
        <dbReference type="RuleBase" id="RU004016"/>
    </source>
</evidence>
<dbReference type="Proteomes" id="UP000637267">
    <property type="component" value="Unassembled WGS sequence"/>
</dbReference>
<comment type="similarity">
    <text evidence="3 13">Belongs to the peptidase S11 family.</text>
</comment>
<dbReference type="SMART" id="SM00936">
    <property type="entry name" value="PBP5_C"/>
    <property type="match status" value="1"/>
</dbReference>
<dbReference type="Pfam" id="PF07943">
    <property type="entry name" value="PBP5_C"/>
    <property type="match status" value="1"/>
</dbReference>
<keyword evidence="11" id="KW-0961">Cell wall biogenesis/degradation</keyword>
<dbReference type="InterPro" id="IPR012907">
    <property type="entry name" value="Peptidase_S11_C"/>
</dbReference>
<sequence>MISRNLTRTLIACSLLFAASAQAFTPPVPEINAKAYYLTDFQSGSELASRDANMRVEPASLTKLMTAYVVFKSVKEGRIRLDQQLTVSTKGWKTEGSRMFLDPKTPATVDDLIKGMIVQSGNDACVTLAEAIAGSEEVFAQMMNQQAQRLGMTGSHFMNSTGLPDPNHYMTVADLGKIAAAIIRDYPEFYPIYSMKEFTYNKIRQPNRNLLLYRDPNVDGMKTGHTNSAGFNLVASTHKDGRRLISVVVGTTGDEVRANESAKLLNWGTQFFDTPKVFTAKQALASQKVYKGAQDSVNIGFANDQFVTVPKGDASKLTTQVKLDEPLIAPIKAGQKLGTIDVLDQGKVIGQYPAQALDNVEEAGFFGRLIDSIKLMFHKWFGGK</sequence>
<comment type="pathway">
    <text evidence="2">Cell wall biogenesis; peptidoglycan biosynthesis.</text>
</comment>
<dbReference type="PANTHER" id="PTHR21581:SF6">
    <property type="entry name" value="TRAFFICKING PROTEIN PARTICLE COMPLEX SUBUNIT 12"/>
    <property type="match status" value="1"/>
</dbReference>
<dbReference type="SUPFAM" id="SSF56601">
    <property type="entry name" value="beta-lactamase/transpeptidase-like"/>
    <property type="match status" value="1"/>
</dbReference>
<dbReference type="PANTHER" id="PTHR21581">
    <property type="entry name" value="D-ALANYL-D-ALANINE CARBOXYPEPTIDASE"/>
    <property type="match status" value="1"/>
</dbReference>
<keyword evidence="8" id="KW-0378">Hydrolase</keyword>
<feature type="signal peptide" evidence="14">
    <location>
        <begin position="1"/>
        <end position="23"/>
    </location>
</feature>
<dbReference type="PRINTS" id="PR00725">
    <property type="entry name" value="DADACBPTASE1"/>
</dbReference>
<feature type="chain" id="PRO_5047164453" description="serine-type D-Ala-D-Ala carboxypeptidase" evidence="14">
    <location>
        <begin position="24"/>
        <end position="384"/>
    </location>
</feature>
<reference evidence="17" key="1">
    <citation type="journal article" date="2019" name="Int. J. Syst. Evol. Microbiol.">
        <title>The Global Catalogue of Microorganisms (GCM) 10K type strain sequencing project: providing services to taxonomists for standard genome sequencing and annotation.</title>
        <authorList>
            <consortium name="The Broad Institute Genomics Platform"/>
            <consortium name="The Broad Institute Genome Sequencing Center for Infectious Disease"/>
            <person name="Wu L."/>
            <person name="Ma J."/>
        </authorList>
    </citation>
    <scope>NUCLEOTIDE SEQUENCE [LARGE SCALE GENOMIC DNA]</scope>
    <source>
        <strain evidence="17">CGMCC 1.8859</strain>
    </source>
</reference>
<dbReference type="Gene3D" id="2.60.410.10">
    <property type="entry name" value="D-Ala-D-Ala carboxypeptidase, C-terminal domain"/>
    <property type="match status" value="1"/>
</dbReference>
<dbReference type="EC" id="3.4.16.4" evidence="4"/>
<evidence type="ECO:0000256" key="1">
    <source>
        <dbReference type="ARBA" id="ARBA00003217"/>
    </source>
</evidence>
<keyword evidence="9" id="KW-0133">Cell shape</keyword>
<name>A0ABQ2PBQ0_9NEIS</name>
<dbReference type="Pfam" id="PF00768">
    <property type="entry name" value="Peptidase_S11"/>
    <property type="match status" value="1"/>
</dbReference>
<evidence type="ECO:0000256" key="9">
    <source>
        <dbReference type="ARBA" id="ARBA00022960"/>
    </source>
</evidence>
<evidence type="ECO:0000256" key="6">
    <source>
        <dbReference type="ARBA" id="ARBA00022670"/>
    </source>
</evidence>
<dbReference type="InterPro" id="IPR012338">
    <property type="entry name" value="Beta-lactam/transpept-like"/>
</dbReference>
<comment type="caution">
    <text evidence="16">The sequence shown here is derived from an EMBL/GenBank/DDBJ whole genome shotgun (WGS) entry which is preliminary data.</text>
</comment>
<gene>
    <name evidence="16" type="ORF">GCM10010970_28410</name>
</gene>
<keyword evidence="7 14" id="KW-0732">Signal</keyword>
<dbReference type="Gene3D" id="3.40.710.10">
    <property type="entry name" value="DD-peptidase/beta-lactamase superfamily"/>
    <property type="match status" value="1"/>
</dbReference>
<evidence type="ECO:0000313" key="16">
    <source>
        <dbReference type="EMBL" id="GGP22841.1"/>
    </source>
</evidence>
<protein>
    <recommendedName>
        <fullName evidence="4">serine-type D-Ala-D-Ala carboxypeptidase</fullName>
        <ecNumber evidence="4">3.4.16.4</ecNumber>
    </recommendedName>
</protein>
<dbReference type="EMBL" id="BMLX01000003">
    <property type="protein sequence ID" value="GGP22841.1"/>
    <property type="molecule type" value="Genomic_DNA"/>
</dbReference>
<evidence type="ECO:0000259" key="15">
    <source>
        <dbReference type="SMART" id="SM00936"/>
    </source>
</evidence>
<dbReference type="InterPro" id="IPR018044">
    <property type="entry name" value="Peptidase_S11"/>
</dbReference>
<evidence type="ECO:0000256" key="12">
    <source>
        <dbReference type="ARBA" id="ARBA00034000"/>
    </source>
</evidence>
<evidence type="ECO:0000256" key="8">
    <source>
        <dbReference type="ARBA" id="ARBA00022801"/>
    </source>
</evidence>
<evidence type="ECO:0000313" key="17">
    <source>
        <dbReference type="Proteomes" id="UP000637267"/>
    </source>
</evidence>
<organism evidence="16 17">
    <name type="scientific">Silvimonas iriomotensis</name>
    <dbReference type="NCBI Taxonomy" id="449662"/>
    <lineage>
        <taxon>Bacteria</taxon>
        <taxon>Pseudomonadati</taxon>
        <taxon>Pseudomonadota</taxon>
        <taxon>Betaproteobacteria</taxon>
        <taxon>Neisseriales</taxon>
        <taxon>Chitinibacteraceae</taxon>
        <taxon>Silvimonas</taxon>
    </lineage>
</organism>
<evidence type="ECO:0000256" key="7">
    <source>
        <dbReference type="ARBA" id="ARBA00022729"/>
    </source>
</evidence>
<evidence type="ECO:0000256" key="3">
    <source>
        <dbReference type="ARBA" id="ARBA00007164"/>
    </source>
</evidence>
<dbReference type="InterPro" id="IPR037167">
    <property type="entry name" value="Peptidase_S11_C_sf"/>
</dbReference>
<evidence type="ECO:0000256" key="4">
    <source>
        <dbReference type="ARBA" id="ARBA00012448"/>
    </source>
</evidence>